<sequence length="148" mass="16694">MAKIHAYLNFNGNCEQAFAFYRTVFNTDGVGTYRFGDMPADPNFPLAEEDKNKIMHTALMINADSMLMGSDCIEQFGHKAVPGTNTYIMLDVESPEEAKKLYDALVVNAQNVEMPLGEQFFAELYASFTDQFGTSWMIHYEGKSKMSQ</sequence>
<dbReference type="STRING" id="1513896.SAMN05660841_01197"/>
<protein>
    <submittedName>
        <fullName evidence="2">PhnB protein</fullName>
    </submittedName>
</protein>
<dbReference type="InterPro" id="IPR029068">
    <property type="entry name" value="Glyas_Bleomycin-R_OHBP_Dase"/>
</dbReference>
<organism evidence="2 3">
    <name type="scientific">Sphingobacterium nematocida</name>
    <dbReference type="NCBI Taxonomy" id="1513896"/>
    <lineage>
        <taxon>Bacteria</taxon>
        <taxon>Pseudomonadati</taxon>
        <taxon>Bacteroidota</taxon>
        <taxon>Sphingobacteriia</taxon>
        <taxon>Sphingobacteriales</taxon>
        <taxon>Sphingobacteriaceae</taxon>
        <taxon>Sphingobacterium</taxon>
    </lineage>
</organism>
<dbReference type="OrthoDB" id="9795306at2"/>
<dbReference type="CDD" id="cd06588">
    <property type="entry name" value="PhnB_like"/>
    <property type="match status" value="1"/>
</dbReference>
<dbReference type="InterPro" id="IPR028973">
    <property type="entry name" value="PhnB-like"/>
</dbReference>
<evidence type="ECO:0000313" key="2">
    <source>
        <dbReference type="EMBL" id="SKB55495.1"/>
    </source>
</evidence>
<name>A0A1T5C7V8_9SPHI</name>
<proteinExistence type="predicted"/>
<evidence type="ECO:0000259" key="1">
    <source>
        <dbReference type="Pfam" id="PF06983"/>
    </source>
</evidence>
<dbReference type="RefSeq" id="WP_079642110.1">
    <property type="nucleotide sequence ID" value="NZ_FUZF01000003.1"/>
</dbReference>
<dbReference type="AlphaFoldDB" id="A0A1T5C7V8"/>
<feature type="domain" description="PhnB-like" evidence="1">
    <location>
        <begin position="3"/>
        <end position="138"/>
    </location>
</feature>
<dbReference type="Pfam" id="PF06983">
    <property type="entry name" value="3-dmu-9_3-mt"/>
    <property type="match status" value="1"/>
</dbReference>
<dbReference type="PANTHER" id="PTHR33990:SF1">
    <property type="entry name" value="PROTEIN YJDN"/>
    <property type="match status" value="1"/>
</dbReference>
<keyword evidence="3" id="KW-1185">Reference proteome</keyword>
<dbReference type="Gene3D" id="3.10.180.10">
    <property type="entry name" value="2,3-Dihydroxybiphenyl 1,2-Dioxygenase, domain 1"/>
    <property type="match status" value="1"/>
</dbReference>
<accession>A0A1T5C7V8</accession>
<dbReference type="PANTHER" id="PTHR33990">
    <property type="entry name" value="PROTEIN YJDN-RELATED"/>
    <property type="match status" value="1"/>
</dbReference>
<dbReference type="Proteomes" id="UP000190150">
    <property type="component" value="Unassembled WGS sequence"/>
</dbReference>
<reference evidence="3" key="1">
    <citation type="submission" date="2017-02" db="EMBL/GenBank/DDBJ databases">
        <authorList>
            <person name="Varghese N."/>
            <person name="Submissions S."/>
        </authorList>
    </citation>
    <scope>NUCLEOTIDE SEQUENCE [LARGE SCALE GENOMIC DNA]</scope>
    <source>
        <strain evidence="3">DSM 24091</strain>
    </source>
</reference>
<dbReference type="EMBL" id="FUZF01000003">
    <property type="protein sequence ID" value="SKB55495.1"/>
    <property type="molecule type" value="Genomic_DNA"/>
</dbReference>
<gene>
    <name evidence="2" type="ORF">SAMN05660841_01197</name>
</gene>
<dbReference type="SUPFAM" id="SSF54593">
    <property type="entry name" value="Glyoxalase/Bleomycin resistance protein/Dihydroxybiphenyl dioxygenase"/>
    <property type="match status" value="1"/>
</dbReference>
<evidence type="ECO:0000313" key="3">
    <source>
        <dbReference type="Proteomes" id="UP000190150"/>
    </source>
</evidence>